<keyword evidence="1" id="KW-0808">Transferase</keyword>
<dbReference type="Pfam" id="PF08241">
    <property type="entry name" value="Methyltransf_11"/>
    <property type="match status" value="1"/>
</dbReference>
<comment type="caution">
    <text evidence="3">The sequence shown here is derived from an EMBL/GenBank/DDBJ whole genome shotgun (WGS) entry which is preliminary data.</text>
</comment>
<sequence length="271" mass="28308">MTGEQPPAPSESAEALKSCCASAYGHDAVRLLLGDSYHPGGLSLTRQLATQLTLDRGQRVLDVAAGSGTSARLLAVEHGVHVDGVDLGAATVERAQTATEQAGLAHQVRIAVGDAESLRAASGSYDAVLCECAFCTFPDKPRAAAEFARVLRSGGRIGITDVTVDPGGLPDILAGVTGWIACIADARPAEEYVRLFTEAGLRLVHTERHDAALAELVDRIDARLRVLHMTAPARLDAAGVDVQAVVPYLDAARRAVQDGSLGYALVVAEKP</sequence>
<dbReference type="InterPro" id="IPR050447">
    <property type="entry name" value="Erg6_SMT_methyltransf"/>
</dbReference>
<dbReference type="Proteomes" id="UP001250214">
    <property type="component" value="Unassembled WGS sequence"/>
</dbReference>
<dbReference type="RefSeq" id="WP_310913421.1">
    <property type="nucleotide sequence ID" value="NZ_JAVLVT010000008.1"/>
</dbReference>
<feature type="domain" description="Methyltransferase type 11" evidence="2">
    <location>
        <begin position="61"/>
        <end position="157"/>
    </location>
</feature>
<dbReference type="InterPro" id="IPR029063">
    <property type="entry name" value="SAM-dependent_MTases_sf"/>
</dbReference>
<keyword evidence="4" id="KW-1185">Reference proteome</keyword>
<evidence type="ECO:0000313" key="3">
    <source>
        <dbReference type="EMBL" id="MDS1271865.1"/>
    </source>
</evidence>
<gene>
    <name evidence="3" type="ORF">RIF23_16350</name>
</gene>
<evidence type="ECO:0000313" key="4">
    <source>
        <dbReference type="Proteomes" id="UP001250214"/>
    </source>
</evidence>
<keyword evidence="3" id="KW-0489">Methyltransferase</keyword>
<dbReference type="SUPFAM" id="SSF53335">
    <property type="entry name" value="S-adenosyl-L-methionine-dependent methyltransferases"/>
    <property type="match status" value="1"/>
</dbReference>
<accession>A0ABU2HAK3</accession>
<dbReference type="InterPro" id="IPR013216">
    <property type="entry name" value="Methyltransf_11"/>
</dbReference>
<dbReference type="PANTHER" id="PTHR44068:SF11">
    <property type="entry name" value="GERANYL DIPHOSPHATE 2-C-METHYLTRANSFERASE"/>
    <property type="match status" value="1"/>
</dbReference>
<dbReference type="Gene3D" id="3.40.50.150">
    <property type="entry name" value="Vaccinia Virus protein VP39"/>
    <property type="match status" value="1"/>
</dbReference>
<dbReference type="CDD" id="cd02440">
    <property type="entry name" value="AdoMet_MTases"/>
    <property type="match status" value="1"/>
</dbReference>
<organism evidence="3 4">
    <name type="scientific">Lipingzhangella rawalii</name>
    <dbReference type="NCBI Taxonomy" id="2055835"/>
    <lineage>
        <taxon>Bacteria</taxon>
        <taxon>Bacillati</taxon>
        <taxon>Actinomycetota</taxon>
        <taxon>Actinomycetes</taxon>
        <taxon>Streptosporangiales</taxon>
        <taxon>Nocardiopsidaceae</taxon>
        <taxon>Lipingzhangella</taxon>
    </lineage>
</organism>
<dbReference type="GO" id="GO:0008168">
    <property type="term" value="F:methyltransferase activity"/>
    <property type="evidence" value="ECO:0007669"/>
    <property type="project" value="UniProtKB-KW"/>
</dbReference>
<evidence type="ECO:0000256" key="1">
    <source>
        <dbReference type="ARBA" id="ARBA00022679"/>
    </source>
</evidence>
<reference evidence="4" key="1">
    <citation type="submission" date="2023-07" db="EMBL/GenBank/DDBJ databases">
        <title>Novel species in the genus Lipingzhangella isolated from Sambhar Salt Lake.</title>
        <authorList>
            <person name="Jiya N."/>
            <person name="Kajale S."/>
            <person name="Sharma A."/>
        </authorList>
    </citation>
    <scope>NUCLEOTIDE SEQUENCE [LARGE SCALE GENOMIC DNA]</scope>
    <source>
        <strain evidence="4">LS1_29</strain>
    </source>
</reference>
<protein>
    <submittedName>
        <fullName evidence="3">Methyltransferase domain-containing protein</fullName>
    </submittedName>
</protein>
<dbReference type="EMBL" id="JAVLVT010000008">
    <property type="protein sequence ID" value="MDS1271865.1"/>
    <property type="molecule type" value="Genomic_DNA"/>
</dbReference>
<dbReference type="GO" id="GO:0032259">
    <property type="term" value="P:methylation"/>
    <property type="evidence" value="ECO:0007669"/>
    <property type="project" value="UniProtKB-KW"/>
</dbReference>
<proteinExistence type="predicted"/>
<dbReference type="PANTHER" id="PTHR44068">
    <property type="entry name" value="ZGC:194242"/>
    <property type="match status" value="1"/>
</dbReference>
<name>A0ABU2HAK3_9ACTN</name>
<evidence type="ECO:0000259" key="2">
    <source>
        <dbReference type="Pfam" id="PF08241"/>
    </source>
</evidence>